<dbReference type="RefSeq" id="WP_076347174.1">
    <property type="nucleotide sequence ID" value="NZ_CP019082.1"/>
</dbReference>
<organism evidence="2 3">
    <name type="scientific">Paludisphaera borealis</name>
    <dbReference type="NCBI Taxonomy" id="1387353"/>
    <lineage>
        <taxon>Bacteria</taxon>
        <taxon>Pseudomonadati</taxon>
        <taxon>Planctomycetota</taxon>
        <taxon>Planctomycetia</taxon>
        <taxon>Isosphaerales</taxon>
        <taxon>Isosphaeraceae</taxon>
        <taxon>Paludisphaera</taxon>
    </lineage>
</organism>
<dbReference type="KEGG" id="pbor:BSF38_03177"/>
<dbReference type="EMBL" id="CP019082">
    <property type="protein sequence ID" value="APW61652.1"/>
    <property type="molecule type" value="Genomic_DNA"/>
</dbReference>
<name>A0A1U7CRU3_9BACT</name>
<evidence type="ECO:0008006" key="4">
    <source>
        <dbReference type="Google" id="ProtNLM"/>
    </source>
</evidence>
<dbReference type="AlphaFoldDB" id="A0A1U7CRU3"/>
<protein>
    <recommendedName>
        <fullName evidence="4">PEP-CTERM protein-sorting domain-containing protein</fullName>
    </recommendedName>
</protein>
<accession>A0A1U7CRU3</accession>
<feature type="chain" id="PRO_5012911188" description="PEP-CTERM protein-sorting domain-containing protein" evidence="1">
    <location>
        <begin position="28"/>
        <end position="224"/>
    </location>
</feature>
<sequence>MLRLKTWFGVMALVVGVALGASVPAQAASQTLTFENQVGLPDPGNTNGASIPNGYGGLNWNNFYYLDASAYIGNPSGYGNGLVSGKNVAYNAGGDGASLSVSSPGVFTFNSVYLTAAWNDGLSVVVDGYLGTTLLYSQTVIVDTSHPTAPTIFNFAGIDSLTFTSSGGSHHNGFAGAGYHFVMDDFTFTPGTVGAVPEPSSLISAAAAVAAGLGYGARRRRRAA</sequence>
<evidence type="ECO:0000256" key="1">
    <source>
        <dbReference type="SAM" id="SignalP"/>
    </source>
</evidence>
<gene>
    <name evidence="2" type="ORF">BSF38_03177</name>
</gene>
<proteinExistence type="predicted"/>
<keyword evidence="1" id="KW-0732">Signal</keyword>
<dbReference type="OrthoDB" id="484205at2"/>
<keyword evidence="3" id="KW-1185">Reference proteome</keyword>
<evidence type="ECO:0000313" key="2">
    <source>
        <dbReference type="EMBL" id="APW61652.1"/>
    </source>
</evidence>
<reference evidence="3" key="1">
    <citation type="submission" date="2016-12" db="EMBL/GenBank/DDBJ databases">
        <title>Comparative genomics of four Isosphaeraceae planctomycetes: a common pool of plasmids and glycoside hydrolase genes.</title>
        <authorList>
            <person name="Ivanova A."/>
        </authorList>
    </citation>
    <scope>NUCLEOTIDE SEQUENCE [LARGE SCALE GENOMIC DNA]</scope>
    <source>
        <strain evidence="3">PX4</strain>
    </source>
</reference>
<feature type="signal peptide" evidence="1">
    <location>
        <begin position="1"/>
        <end position="27"/>
    </location>
</feature>
<dbReference type="Proteomes" id="UP000186309">
    <property type="component" value="Chromosome"/>
</dbReference>
<evidence type="ECO:0000313" key="3">
    <source>
        <dbReference type="Proteomes" id="UP000186309"/>
    </source>
</evidence>